<keyword evidence="2" id="KW-1185">Reference proteome</keyword>
<name>A0A516GW86_9PROT</name>
<reference evidence="1 2" key="1">
    <citation type="submission" date="2019-07" db="EMBL/GenBank/DDBJ databases">
        <title>Genome sequencing for Ferrovibrio sp. K5.</title>
        <authorList>
            <person name="Park S.-J."/>
        </authorList>
    </citation>
    <scope>NUCLEOTIDE SEQUENCE [LARGE SCALE GENOMIC DNA]</scope>
    <source>
        <strain evidence="1 2">K5</strain>
    </source>
</reference>
<dbReference type="InterPro" id="IPR010296">
    <property type="entry name" value="DUF899_thioredox"/>
</dbReference>
<protein>
    <submittedName>
        <fullName evidence="1">DUF899 domain-containing protein</fullName>
    </submittedName>
</protein>
<dbReference type="RefSeq" id="WP_144066769.1">
    <property type="nucleotide sequence ID" value="NZ_CP041636.1"/>
</dbReference>
<proteinExistence type="predicted"/>
<gene>
    <name evidence="1" type="ORF">FNB15_00140</name>
</gene>
<dbReference type="EMBL" id="CP041636">
    <property type="protein sequence ID" value="QDO95788.1"/>
    <property type="molecule type" value="Genomic_DNA"/>
</dbReference>
<organism evidence="1 2">
    <name type="scientific">Ferrovibrio terrae</name>
    <dbReference type="NCBI Taxonomy" id="2594003"/>
    <lineage>
        <taxon>Bacteria</taxon>
        <taxon>Pseudomonadati</taxon>
        <taxon>Pseudomonadota</taxon>
        <taxon>Alphaproteobacteria</taxon>
        <taxon>Rhodospirillales</taxon>
        <taxon>Rhodospirillaceae</taxon>
        <taxon>Ferrovibrio</taxon>
    </lineage>
</organism>
<dbReference type="KEGG" id="fer:FNB15_00140"/>
<dbReference type="Proteomes" id="UP000317496">
    <property type="component" value="Chromosome"/>
</dbReference>
<accession>A0A516GW86</accession>
<sequence>MNVLPDVVSRAQWLQARHALLLKEKEITRARDALNAERRRLPVVAVDKDYSFETPQGRKSLLELFEGRSQLVVYHFMFDPADPPPGQTHPYSEGCPGCSHVADNIPHLSHVHARDTAFTMVSRALLTKIAPFKQRMGWTMPWVSSFGSDFNYDFGVTIDPAVAPPEYNYQDAAALQAKGQLEHVKGELPGLSVFLRDGKRIYHSYSTFGRGLDGLLNTHNILDLTPYGRQEGWEDSPAGWPQSKDFWLRHHDKYDGQTKVAPECCQD</sequence>
<dbReference type="OrthoDB" id="7331188at2"/>
<evidence type="ECO:0000313" key="1">
    <source>
        <dbReference type="EMBL" id="QDO95788.1"/>
    </source>
</evidence>
<evidence type="ECO:0000313" key="2">
    <source>
        <dbReference type="Proteomes" id="UP000317496"/>
    </source>
</evidence>
<dbReference type="AlphaFoldDB" id="A0A516GW86"/>
<dbReference type="Pfam" id="PF05988">
    <property type="entry name" value="DUF899"/>
    <property type="match status" value="1"/>
</dbReference>